<evidence type="ECO:0000256" key="4">
    <source>
        <dbReference type="ARBA" id="ARBA00022676"/>
    </source>
</evidence>
<evidence type="ECO:0000256" key="3">
    <source>
        <dbReference type="ARBA" id="ARBA00022556"/>
    </source>
</evidence>
<keyword evidence="5" id="KW-0808">Transferase</keyword>
<evidence type="ECO:0000313" key="8">
    <source>
        <dbReference type="EMBL" id="SVA10806.1"/>
    </source>
</evidence>
<keyword evidence="4" id="KW-0328">Glycosyltransferase</keyword>
<protein>
    <recommendedName>
        <fullName evidence="1">lipid-A-disaccharide synthase</fullName>
        <ecNumber evidence="1">2.4.1.182</ecNumber>
    </recommendedName>
</protein>
<dbReference type="GO" id="GO:0016020">
    <property type="term" value="C:membrane"/>
    <property type="evidence" value="ECO:0007669"/>
    <property type="project" value="GOC"/>
</dbReference>
<keyword evidence="2" id="KW-0444">Lipid biosynthesis</keyword>
<dbReference type="AlphaFoldDB" id="A0A381T3L3"/>
<dbReference type="GO" id="GO:0005543">
    <property type="term" value="F:phospholipid binding"/>
    <property type="evidence" value="ECO:0007669"/>
    <property type="project" value="TreeGrafter"/>
</dbReference>
<evidence type="ECO:0000256" key="2">
    <source>
        <dbReference type="ARBA" id="ARBA00022516"/>
    </source>
</evidence>
<dbReference type="PANTHER" id="PTHR30372:SF4">
    <property type="entry name" value="LIPID-A-DISACCHARIDE SYNTHASE, MITOCHONDRIAL-RELATED"/>
    <property type="match status" value="1"/>
</dbReference>
<keyword evidence="3" id="KW-0441">Lipid A biosynthesis</keyword>
<dbReference type="EC" id="2.4.1.182" evidence="1"/>
<accession>A0A381T3L3</accession>
<dbReference type="NCBIfam" id="TIGR00215">
    <property type="entry name" value="lpxB"/>
    <property type="match status" value="1"/>
</dbReference>
<reference evidence="8" key="1">
    <citation type="submission" date="2018-05" db="EMBL/GenBank/DDBJ databases">
        <authorList>
            <person name="Lanie J.A."/>
            <person name="Ng W.-L."/>
            <person name="Kazmierczak K.M."/>
            <person name="Andrzejewski T.M."/>
            <person name="Davidsen T.M."/>
            <person name="Wayne K.J."/>
            <person name="Tettelin H."/>
            <person name="Glass J.I."/>
            <person name="Rusch D."/>
            <person name="Podicherti R."/>
            <person name="Tsui H.-C.T."/>
            <person name="Winkler M.E."/>
        </authorList>
    </citation>
    <scope>NUCLEOTIDE SEQUENCE</scope>
</reference>
<comment type="catalytic activity">
    <reaction evidence="7">
        <text>a lipid X + a UDP-2-N,3-O-bis[(3R)-3-hydroxyacyl]-alpha-D-glucosamine = a lipid A disaccharide + UDP + H(+)</text>
        <dbReference type="Rhea" id="RHEA:67828"/>
        <dbReference type="ChEBI" id="CHEBI:15378"/>
        <dbReference type="ChEBI" id="CHEBI:58223"/>
        <dbReference type="ChEBI" id="CHEBI:137748"/>
        <dbReference type="ChEBI" id="CHEBI:176338"/>
        <dbReference type="ChEBI" id="CHEBI:176343"/>
        <dbReference type="EC" id="2.4.1.182"/>
    </reaction>
</comment>
<dbReference type="Pfam" id="PF02684">
    <property type="entry name" value="LpxB"/>
    <property type="match status" value="1"/>
</dbReference>
<dbReference type="GO" id="GO:0008915">
    <property type="term" value="F:lipid-A-disaccharide synthase activity"/>
    <property type="evidence" value="ECO:0007669"/>
    <property type="project" value="UniProtKB-EC"/>
</dbReference>
<evidence type="ECO:0000256" key="1">
    <source>
        <dbReference type="ARBA" id="ARBA00012687"/>
    </source>
</evidence>
<organism evidence="8">
    <name type="scientific">marine metagenome</name>
    <dbReference type="NCBI Taxonomy" id="408172"/>
    <lineage>
        <taxon>unclassified sequences</taxon>
        <taxon>metagenomes</taxon>
        <taxon>ecological metagenomes</taxon>
    </lineage>
</organism>
<evidence type="ECO:0000256" key="7">
    <source>
        <dbReference type="ARBA" id="ARBA00048975"/>
    </source>
</evidence>
<dbReference type="EMBL" id="UINC01003977">
    <property type="protein sequence ID" value="SVA10806.1"/>
    <property type="molecule type" value="Genomic_DNA"/>
</dbReference>
<sequence>VTKEILIVAGETSADQHGAALVSQLKAASKDVTFFGIGGDNLRWEGVQLVEHAENMAFMGFVEVVKHYWFLRTVYNKVVSECEKRNPARAILIDYPGFNLRLAKELKKRQIPVTYYISPQLWAWKEKRVEVIRECVDQMLCIFPFEKAWYRQRGVEATYVGHPFLDGEPNFMEREHFLDKHSLSTDTIVLALMPGSRQQEVNRHLKTMIKTVELVKRDIEISAIVGKAPGIELPQEIGDKIHIETDTPEMALKYASLGIVSSGTVSLQSAIYGVPSVVIYKMNPLTWIIANKVTQVSFASMTNLIAKEQVLPELLQNRARPEKIADCLKKWLRSEDLREQTVNRLSEVKRQLGGPGASKKVARLILERLETA</sequence>
<evidence type="ECO:0000256" key="5">
    <source>
        <dbReference type="ARBA" id="ARBA00022679"/>
    </source>
</evidence>
<gene>
    <name evidence="8" type="ORF">METZ01_LOCUS63660</name>
</gene>
<keyword evidence="6" id="KW-0443">Lipid metabolism</keyword>
<dbReference type="SUPFAM" id="SSF53756">
    <property type="entry name" value="UDP-Glycosyltransferase/glycogen phosphorylase"/>
    <property type="match status" value="1"/>
</dbReference>
<proteinExistence type="predicted"/>
<evidence type="ECO:0000256" key="6">
    <source>
        <dbReference type="ARBA" id="ARBA00023098"/>
    </source>
</evidence>
<feature type="non-terminal residue" evidence="8">
    <location>
        <position position="1"/>
    </location>
</feature>
<dbReference type="PANTHER" id="PTHR30372">
    <property type="entry name" value="LIPID-A-DISACCHARIDE SYNTHASE"/>
    <property type="match status" value="1"/>
</dbReference>
<name>A0A381T3L3_9ZZZZ</name>
<dbReference type="GO" id="GO:0009245">
    <property type="term" value="P:lipid A biosynthetic process"/>
    <property type="evidence" value="ECO:0007669"/>
    <property type="project" value="UniProtKB-KW"/>
</dbReference>
<dbReference type="InterPro" id="IPR003835">
    <property type="entry name" value="Glyco_trans_19"/>
</dbReference>